<evidence type="ECO:0000256" key="3">
    <source>
        <dbReference type="ARBA" id="ARBA00023235"/>
    </source>
</evidence>
<evidence type="ECO:0000256" key="4">
    <source>
        <dbReference type="SAM" id="MobiDB-lite"/>
    </source>
</evidence>
<dbReference type="Pfam" id="PF02458">
    <property type="entry name" value="Transferase"/>
    <property type="match status" value="1"/>
</dbReference>
<keyword evidence="2" id="KW-0460">Magnesium</keyword>
<keyword evidence="3" id="KW-0413">Isomerase</keyword>
<dbReference type="PANTHER" id="PTHR22573:SF2">
    <property type="entry name" value="PHOSPHOGLUCOMUTASE"/>
    <property type="match status" value="1"/>
</dbReference>
<dbReference type="GO" id="GO:0046872">
    <property type="term" value="F:metal ion binding"/>
    <property type="evidence" value="ECO:0007669"/>
    <property type="project" value="UniProtKB-KW"/>
</dbReference>
<evidence type="ECO:0000313" key="6">
    <source>
        <dbReference type="Proteomes" id="UP000298416"/>
    </source>
</evidence>
<evidence type="ECO:0000256" key="1">
    <source>
        <dbReference type="ARBA" id="ARBA00022723"/>
    </source>
</evidence>
<dbReference type="PANTHER" id="PTHR22573">
    <property type="entry name" value="PHOSPHOHEXOMUTASE FAMILY MEMBER"/>
    <property type="match status" value="1"/>
</dbReference>
<keyword evidence="6" id="KW-1185">Reference proteome</keyword>
<protein>
    <submittedName>
        <fullName evidence="5">Uncharacterized protein</fullName>
    </submittedName>
</protein>
<dbReference type="EMBL" id="PNBA02000020">
    <property type="protein sequence ID" value="KAG6388799.1"/>
    <property type="molecule type" value="Genomic_DNA"/>
</dbReference>
<dbReference type="Gene3D" id="3.40.120.10">
    <property type="entry name" value="Alpha-D-Glucose-1,6-Bisphosphate, subunit A, domain 3"/>
    <property type="match status" value="1"/>
</dbReference>
<name>A0A8X8Z2G9_SALSN</name>
<sequence length="578" mass="64032">MASTKRLTFSVTKKSPELLFPAESTPLEFKYLSDIDDQIFLRTYVTTINFYKKNPSIEGKDPVKTIREAIAKALVFYYPLDGRLREHTGRKLVVECTGQGVVFVEADVDATVQHLGVYALYPPFPNSDDLVLDVPNNIGILDDIPLMFIQAINVIDSSVEGSFYMELIVKEVDRGFERNGSDKKWKYVDNIGKHDTVGISHCSTTLDTDARLIPPRIDMKCLGIPGCVDKLHFWGLNNHNHDARLGQVEGVDEMLQASNSRSSTEPWSRTIRQKDVLSTPAHSSAASQRNAVVVKELFADDVLDFKRYLEESLYTSVELSGVTDVEDSKINEEEHGDLWEDVVDDLPGGISKIELGNFISAAEQIDVDVFEPASDNGTSGSCEVEQVRQQSGPAEFGAATDGDVDHNMDFGKGFFVTPSDFVAIIAAYVVQAISYFPGGLKGVARSMCTLAALDVVAKNTNLIFFEMLTGRKFFGMTTHLEPELALALRISMDEENVLDAANKQNRQESIFNLLDLLLSDDMMSGDDNSDESNECNKGTPKKANGNGNEEFRKVLEELGVLLSSVEVGEFVPWLCWIN</sequence>
<feature type="region of interest" description="Disordered" evidence="4">
    <location>
        <begin position="525"/>
        <end position="547"/>
    </location>
</feature>
<reference evidence="5" key="1">
    <citation type="submission" date="2018-01" db="EMBL/GenBank/DDBJ databases">
        <authorList>
            <person name="Mao J.F."/>
        </authorList>
    </citation>
    <scope>NUCLEOTIDE SEQUENCE</scope>
    <source>
        <strain evidence="5">Huo1</strain>
        <tissue evidence="5">Leaf</tissue>
    </source>
</reference>
<organism evidence="5">
    <name type="scientific">Salvia splendens</name>
    <name type="common">Scarlet sage</name>
    <dbReference type="NCBI Taxonomy" id="180675"/>
    <lineage>
        <taxon>Eukaryota</taxon>
        <taxon>Viridiplantae</taxon>
        <taxon>Streptophyta</taxon>
        <taxon>Embryophyta</taxon>
        <taxon>Tracheophyta</taxon>
        <taxon>Spermatophyta</taxon>
        <taxon>Magnoliopsida</taxon>
        <taxon>eudicotyledons</taxon>
        <taxon>Gunneridae</taxon>
        <taxon>Pentapetalae</taxon>
        <taxon>asterids</taxon>
        <taxon>lamiids</taxon>
        <taxon>Lamiales</taxon>
        <taxon>Lamiaceae</taxon>
        <taxon>Nepetoideae</taxon>
        <taxon>Mentheae</taxon>
        <taxon>Salviinae</taxon>
        <taxon>Salvia</taxon>
        <taxon>Salvia subgen. Calosphace</taxon>
        <taxon>core Calosphace</taxon>
    </lineage>
</organism>
<evidence type="ECO:0000256" key="2">
    <source>
        <dbReference type="ARBA" id="ARBA00022842"/>
    </source>
</evidence>
<dbReference type="Proteomes" id="UP000298416">
    <property type="component" value="Unassembled WGS sequence"/>
</dbReference>
<reference evidence="5" key="2">
    <citation type="submission" date="2020-08" db="EMBL/GenBank/DDBJ databases">
        <title>Plant Genome Project.</title>
        <authorList>
            <person name="Zhang R.-G."/>
        </authorList>
    </citation>
    <scope>NUCLEOTIDE SEQUENCE</scope>
    <source>
        <strain evidence="5">Huo1</strain>
        <tissue evidence="5">Leaf</tissue>
    </source>
</reference>
<dbReference type="GO" id="GO:0004614">
    <property type="term" value="F:phosphoglucomutase activity"/>
    <property type="evidence" value="ECO:0007669"/>
    <property type="project" value="InterPro"/>
</dbReference>
<keyword evidence="1" id="KW-0479">Metal-binding</keyword>
<proteinExistence type="predicted"/>
<dbReference type="InterPro" id="IPR045244">
    <property type="entry name" value="PGM"/>
</dbReference>
<evidence type="ECO:0000313" key="5">
    <source>
        <dbReference type="EMBL" id="KAG6388799.1"/>
    </source>
</evidence>
<dbReference type="Gene3D" id="3.30.559.10">
    <property type="entry name" value="Chloramphenicol acetyltransferase-like domain"/>
    <property type="match status" value="1"/>
</dbReference>
<comment type="caution">
    <text evidence="5">The sequence shown here is derived from an EMBL/GenBank/DDBJ whole genome shotgun (WGS) entry which is preliminary data.</text>
</comment>
<dbReference type="GO" id="GO:0005975">
    <property type="term" value="P:carbohydrate metabolic process"/>
    <property type="evidence" value="ECO:0007669"/>
    <property type="project" value="InterPro"/>
</dbReference>
<accession>A0A8X8Z2G9</accession>
<dbReference type="AlphaFoldDB" id="A0A8X8Z2G9"/>
<dbReference type="GO" id="GO:0005829">
    <property type="term" value="C:cytosol"/>
    <property type="evidence" value="ECO:0007669"/>
    <property type="project" value="TreeGrafter"/>
</dbReference>
<dbReference type="InterPro" id="IPR023213">
    <property type="entry name" value="CAT-like_dom_sf"/>
</dbReference>
<gene>
    <name evidence="5" type="ORF">SASPL_150235</name>
</gene>